<feature type="transmembrane region" description="Helical" evidence="2">
    <location>
        <begin position="29"/>
        <end position="49"/>
    </location>
</feature>
<keyword evidence="2" id="KW-0812">Transmembrane</keyword>
<reference evidence="3 4" key="1">
    <citation type="journal article" date="2019" name="Int. J. Syst. Evol. Microbiol.">
        <title>The Global Catalogue of Microorganisms (GCM) 10K type strain sequencing project: providing services to taxonomists for standard genome sequencing and annotation.</title>
        <authorList>
            <consortium name="The Broad Institute Genomics Platform"/>
            <consortium name="The Broad Institute Genome Sequencing Center for Infectious Disease"/>
            <person name="Wu L."/>
            <person name="Ma J."/>
        </authorList>
    </citation>
    <scope>NUCLEOTIDE SEQUENCE [LARGE SCALE GENOMIC DNA]</scope>
    <source>
        <strain evidence="3 4">SKJ47</strain>
    </source>
</reference>
<keyword evidence="2" id="KW-0472">Membrane</keyword>
<dbReference type="RefSeq" id="WP_379739236.1">
    <property type="nucleotide sequence ID" value="NZ_JBHSVN010000002.1"/>
</dbReference>
<evidence type="ECO:0000313" key="3">
    <source>
        <dbReference type="EMBL" id="MFC6891243.1"/>
    </source>
</evidence>
<keyword evidence="4" id="KW-1185">Reference proteome</keyword>
<dbReference type="InterPro" id="IPR058291">
    <property type="entry name" value="DUF7985"/>
</dbReference>
<feature type="compositionally biased region" description="Polar residues" evidence="1">
    <location>
        <begin position="1"/>
        <end position="12"/>
    </location>
</feature>
<evidence type="ECO:0000313" key="4">
    <source>
        <dbReference type="Proteomes" id="UP001596296"/>
    </source>
</evidence>
<dbReference type="Proteomes" id="UP001596296">
    <property type="component" value="Unassembled WGS sequence"/>
</dbReference>
<organism evidence="3 4">
    <name type="scientific">Halopenitus salinus</name>
    <dbReference type="NCBI Taxonomy" id="1198295"/>
    <lineage>
        <taxon>Archaea</taxon>
        <taxon>Methanobacteriati</taxon>
        <taxon>Methanobacteriota</taxon>
        <taxon>Stenosarchaea group</taxon>
        <taxon>Halobacteria</taxon>
        <taxon>Halobacteriales</taxon>
        <taxon>Haloferacaceae</taxon>
        <taxon>Halopenitus</taxon>
    </lineage>
</organism>
<dbReference type="AlphaFoldDB" id="A0ABD5UQ29"/>
<feature type="transmembrane region" description="Helical" evidence="2">
    <location>
        <begin position="69"/>
        <end position="93"/>
    </location>
</feature>
<protein>
    <submittedName>
        <fullName evidence="3">Uncharacterized protein</fullName>
    </submittedName>
</protein>
<dbReference type="Pfam" id="PF25946">
    <property type="entry name" value="DUF7985"/>
    <property type="match status" value="1"/>
</dbReference>
<evidence type="ECO:0000256" key="2">
    <source>
        <dbReference type="SAM" id="Phobius"/>
    </source>
</evidence>
<evidence type="ECO:0000256" key="1">
    <source>
        <dbReference type="SAM" id="MobiDB-lite"/>
    </source>
</evidence>
<proteinExistence type="predicted"/>
<comment type="caution">
    <text evidence="3">The sequence shown here is derived from an EMBL/GenBank/DDBJ whole genome shotgun (WGS) entry which is preliminary data.</text>
</comment>
<gene>
    <name evidence="3" type="ORF">ACFQE9_01150</name>
</gene>
<sequence>MTQNDDNTTGEVDSSKEISRDQSSQWSSIGRQIVMVSVLLSIVAVQPVAAQETAVCNAERLPDMIEGFFQLTTGLGIIGLAIVWQADALIEMFTLDAEHKKRLERHKRSAIKSVIVLLALGPLYTVAGSMMGLPLAECVNLVPW</sequence>
<dbReference type="EMBL" id="JBHSXL010000002">
    <property type="protein sequence ID" value="MFC6891243.1"/>
    <property type="molecule type" value="Genomic_DNA"/>
</dbReference>
<name>A0ABD5UQ29_9EURY</name>
<feature type="region of interest" description="Disordered" evidence="1">
    <location>
        <begin position="1"/>
        <end position="23"/>
    </location>
</feature>
<accession>A0ABD5UQ29</accession>
<keyword evidence="2" id="KW-1133">Transmembrane helix</keyword>
<feature type="transmembrane region" description="Helical" evidence="2">
    <location>
        <begin position="114"/>
        <end position="136"/>
    </location>
</feature>